<protein>
    <submittedName>
        <fullName evidence="3">Uncharacterized protein</fullName>
    </submittedName>
</protein>
<proteinExistence type="predicted"/>
<evidence type="ECO:0000313" key="3">
    <source>
        <dbReference type="EMBL" id="PKA54091.1"/>
    </source>
</evidence>
<gene>
    <name evidence="3" type="ORF">AXF42_Ash021010</name>
</gene>
<accession>A0A2I0AEW8</accession>
<keyword evidence="1" id="KW-0175">Coiled coil</keyword>
<evidence type="ECO:0000256" key="1">
    <source>
        <dbReference type="SAM" id="Coils"/>
    </source>
</evidence>
<organism evidence="3 4">
    <name type="scientific">Apostasia shenzhenica</name>
    <dbReference type="NCBI Taxonomy" id="1088818"/>
    <lineage>
        <taxon>Eukaryota</taxon>
        <taxon>Viridiplantae</taxon>
        <taxon>Streptophyta</taxon>
        <taxon>Embryophyta</taxon>
        <taxon>Tracheophyta</taxon>
        <taxon>Spermatophyta</taxon>
        <taxon>Magnoliopsida</taxon>
        <taxon>Liliopsida</taxon>
        <taxon>Asparagales</taxon>
        <taxon>Orchidaceae</taxon>
        <taxon>Apostasioideae</taxon>
        <taxon>Apostasia</taxon>
    </lineage>
</organism>
<keyword evidence="4" id="KW-1185">Reference proteome</keyword>
<evidence type="ECO:0000313" key="4">
    <source>
        <dbReference type="Proteomes" id="UP000236161"/>
    </source>
</evidence>
<reference evidence="3 4" key="1">
    <citation type="journal article" date="2017" name="Nature">
        <title>The Apostasia genome and the evolution of orchids.</title>
        <authorList>
            <person name="Zhang G.Q."/>
            <person name="Liu K.W."/>
            <person name="Li Z."/>
            <person name="Lohaus R."/>
            <person name="Hsiao Y.Y."/>
            <person name="Niu S.C."/>
            <person name="Wang J.Y."/>
            <person name="Lin Y.C."/>
            <person name="Xu Q."/>
            <person name="Chen L.J."/>
            <person name="Yoshida K."/>
            <person name="Fujiwara S."/>
            <person name="Wang Z.W."/>
            <person name="Zhang Y.Q."/>
            <person name="Mitsuda N."/>
            <person name="Wang M."/>
            <person name="Liu G.H."/>
            <person name="Pecoraro L."/>
            <person name="Huang H.X."/>
            <person name="Xiao X.J."/>
            <person name="Lin M."/>
            <person name="Wu X.Y."/>
            <person name="Wu W.L."/>
            <person name="Chen Y.Y."/>
            <person name="Chang S.B."/>
            <person name="Sakamoto S."/>
            <person name="Ohme-Takagi M."/>
            <person name="Yagi M."/>
            <person name="Zeng S.J."/>
            <person name="Shen C.Y."/>
            <person name="Yeh C.M."/>
            <person name="Luo Y.B."/>
            <person name="Tsai W.C."/>
            <person name="Van de Peer Y."/>
            <person name="Liu Z.J."/>
        </authorList>
    </citation>
    <scope>NUCLEOTIDE SEQUENCE [LARGE SCALE GENOMIC DNA]</scope>
    <source>
        <strain evidence="4">cv. Shenzhen</strain>
        <tissue evidence="3">Stem</tissue>
    </source>
</reference>
<keyword evidence="2" id="KW-1133">Transmembrane helix</keyword>
<feature type="transmembrane region" description="Helical" evidence="2">
    <location>
        <begin position="12"/>
        <end position="35"/>
    </location>
</feature>
<evidence type="ECO:0000256" key="2">
    <source>
        <dbReference type="SAM" id="Phobius"/>
    </source>
</evidence>
<dbReference type="Proteomes" id="UP000236161">
    <property type="component" value="Unassembled WGS sequence"/>
</dbReference>
<keyword evidence="2" id="KW-0812">Transmembrane</keyword>
<keyword evidence="2" id="KW-0472">Membrane</keyword>
<sequence length="635" mass="72415">MLNLSCGRKQEVACMSLVFLAFDLIAAPVVPFSPFSPHSWAFFGLLEAVSSENRGALALSFTISFCPSVYYLFLINLLYAENPAGIILRDNSEHCLHIDTKEGEEQECAAADTEAPNEDHLVAEEENGKAVREARKGDAPILPPRIVSSKAQVFENILKFAVDEKKKISALVSGDCKRKINFEEMVADIQRRGKMFEEDISIMKAKELEIFEKDFNIWTESLGDSLIQSESSSTENGFILQSRTDNSIPRFENEQANGVNQAPLILLEMKSLASNEAEDVNCEGQEEENVFELNKESKTSERQLTDLKVNENLDMGEEHLGTLAENIPIDANVSRAKGSPLYNKQQHIKNLSMDVEYLQVLNSSLDSGDLELFEELLAKPSPTSQINKILDLPGSLLWLFKQLSFSKQELEIVKEDNLHLQQEIARKQAEISVAQLQIDDKGFSSSEEITGYRAEKLELECELKLLYDQHHESFVKFRTARDDLTREKHMMDKLVDDSLKEYNEKLKTFRYQQGLWKETLAKMESRVSNISSFVEMKFRAMESRLTACAKELQAERSNFEAFRSKWNKQVDGYCELMEESIALETKVLMLEEKENMLKMRVLEEENLEAKLGNYETMVKEMVKMMNAEKLTAEIE</sequence>
<name>A0A2I0AEW8_9ASPA</name>
<dbReference type="EMBL" id="KZ451986">
    <property type="protein sequence ID" value="PKA54091.1"/>
    <property type="molecule type" value="Genomic_DNA"/>
</dbReference>
<feature type="coiled-coil region" evidence="1">
    <location>
        <begin position="410"/>
        <end position="437"/>
    </location>
</feature>
<dbReference type="AlphaFoldDB" id="A0A2I0AEW8"/>